<protein>
    <recommendedName>
        <fullName evidence="3">Serine aminopeptidase S33 domain-containing protein</fullName>
    </recommendedName>
</protein>
<proteinExistence type="predicted"/>
<dbReference type="Pfam" id="PF08538">
    <property type="entry name" value="DUF1749"/>
    <property type="match status" value="1"/>
</dbReference>
<dbReference type="EMBL" id="LCOY01000002">
    <property type="protein sequence ID" value="KKU88747.1"/>
    <property type="molecule type" value="Genomic_DNA"/>
</dbReference>
<dbReference type="SUPFAM" id="SSF53474">
    <property type="entry name" value="alpha/beta-Hydrolases"/>
    <property type="match status" value="1"/>
</dbReference>
<dbReference type="Gene3D" id="3.40.50.1820">
    <property type="entry name" value="alpha/beta hydrolase"/>
    <property type="match status" value="1"/>
</dbReference>
<dbReference type="PANTHER" id="PTHR31591">
    <property type="entry name" value="UPF0613 PROTEIN PB24D3.06C"/>
    <property type="match status" value="1"/>
</dbReference>
<dbReference type="PANTHER" id="PTHR31591:SF1">
    <property type="entry name" value="UPF0613 PROTEIN PB24D3.06C"/>
    <property type="match status" value="1"/>
</dbReference>
<reference evidence="1 2" key="1">
    <citation type="journal article" date="2015" name="Nature">
        <title>rRNA introns, odd ribosomes, and small enigmatic genomes across a large radiation of phyla.</title>
        <authorList>
            <person name="Brown C.T."/>
            <person name="Hug L.A."/>
            <person name="Thomas B.C."/>
            <person name="Sharon I."/>
            <person name="Castelle C.J."/>
            <person name="Singh A."/>
            <person name="Wilkins M.J."/>
            <person name="Williams K.H."/>
            <person name="Banfield J.F."/>
        </authorList>
    </citation>
    <scope>NUCLEOTIDE SEQUENCE [LARGE SCALE GENOMIC DNA]</scope>
</reference>
<dbReference type="AlphaFoldDB" id="A0A0G1U3V2"/>
<evidence type="ECO:0000313" key="2">
    <source>
        <dbReference type="Proteomes" id="UP000034739"/>
    </source>
</evidence>
<comment type="caution">
    <text evidence="1">The sequence shown here is derived from an EMBL/GenBank/DDBJ whole genome shotgun (WGS) entry which is preliminary data.</text>
</comment>
<gene>
    <name evidence="1" type="ORF">UY16_C0002G0019</name>
</gene>
<dbReference type="InterPro" id="IPR029058">
    <property type="entry name" value="AB_hydrolase_fold"/>
</dbReference>
<dbReference type="Proteomes" id="UP000034739">
    <property type="component" value="Unassembled WGS sequence"/>
</dbReference>
<sequence>MKKFYLAEVTTKDKLIHQGVYFEPKKKGKVALLWVHGLTDNFYGDMGMLEAMVEALSGEGWGIASFNTRGHDVVSTFKKLDTKSPKGYRSVTIGAGYENFKDCIYDIEAGITFLEQQGFTEVVIAGASTGANKVCYYAGTKKNPRVAGVVLVSPISDVPIESKSENYQANLKRMKQLVKQRKGEILLDNVSYLALTPKRYISLYEPGSVEDVFDYYNKKPKLTAFSKIKQPLCIILAGSDEYTDRPVADILSVFKKHQRSANFHSAIIPGAFHGFGGKEKETVKAVIEWIKTI</sequence>
<evidence type="ECO:0000313" key="1">
    <source>
        <dbReference type="EMBL" id="KKU88747.1"/>
    </source>
</evidence>
<accession>A0A0G1U3V2</accession>
<name>A0A0G1U3V2_9BACT</name>
<evidence type="ECO:0008006" key="3">
    <source>
        <dbReference type="Google" id="ProtNLM"/>
    </source>
</evidence>
<dbReference type="InterPro" id="IPR013744">
    <property type="entry name" value="SidJ"/>
</dbReference>
<organism evidence="1 2">
    <name type="scientific">Candidatus Gottesmanbacteria bacterium GW2011_GWA2_47_9</name>
    <dbReference type="NCBI Taxonomy" id="1618445"/>
    <lineage>
        <taxon>Bacteria</taxon>
        <taxon>Candidatus Gottesmaniibacteriota</taxon>
    </lineage>
</organism>